<comment type="caution">
    <text evidence="1">The sequence shown here is derived from an EMBL/GenBank/DDBJ whole genome shotgun (WGS) entry which is preliminary data.</text>
</comment>
<accession>A0A9P5YNI4</accession>
<dbReference type="EMBL" id="MU155475">
    <property type="protein sequence ID" value="KAF9473043.1"/>
    <property type="molecule type" value="Genomic_DNA"/>
</dbReference>
<organism evidence="1 2">
    <name type="scientific">Pholiota conissans</name>
    <dbReference type="NCBI Taxonomy" id="109636"/>
    <lineage>
        <taxon>Eukaryota</taxon>
        <taxon>Fungi</taxon>
        <taxon>Dikarya</taxon>
        <taxon>Basidiomycota</taxon>
        <taxon>Agaricomycotina</taxon>
        <taxon>Agaricomycetes</taxon>
        <taxon>Agaricomycetidae</taxon>
        <taxon>Agaricales</taxon>
        <taxon>Agaricineae</taxon>
        <taxon>Strophariaceae</taxon>
        <taxon>Pholiota</taxon>
    </lineage>
</organism>
<evidence type="ECO:0000313" key="1">
    <source>
        <dbReference type="EMBL" id="KAF9473043.1"/>
    </source>
</evidence>
<evidence type="ECO:0000313" key="2">
    <source>
        <dbReference type="Proteomes" id="UP000807469"/>
    </source>
</evidence>
<dbReference type="Proteomes" id="UP000807469">
    <property type="component" value="Unassembled WGS sequence"/>
</dbReference>
<name>A0A9P5YNI4_9AGAR</name>
<reference evidence="1" key="1">
    <citation type="submission" date="2020-11" db="EMBL/GenBank/DDBJ databases">
        <authorList>
            <consortium name="DOE Joint Genome Institute"/>
            <person name="Ahrendt S."/>
            <person name="Riley R."/>
            <person name="Andreopoulos W."/>
            <person name="Labutti K."/>
            <person name="Pangilinan J."/>
            <person name="Ruiz-Duenas F.J."/>
            <person name="Barrasa J.M."/>
            <person name="Sanchez-Garcia M."/>
            <person name="Camarero S."/>
            <person name="Miyauchi S."/>
            <person name="Serrano A."/>
            <person name="Linde D."/>
            <person name="Babiker R."/>
            <person name="Drula E."/>
            <person name="Ayuso-Fernandez I."/>
            <person name="Pacheco R."/>
            <person name="Padilla G."/>
            <person name="Ferreira P."/>
            <person name="Barriuso J."/>
            <person name="Kellner H."/>
            <person name="Castanera R."/>
            <person name="Alfaro M."/>
            <person name="Ramirez L."/>
            <person name="Pisabarro A.G."/>
            <person name="Kuo A."/>
            <person name="Tritt A."/>
            <person name="Lipzen A."/>
            <person name="He G."/>
            <person name="Yan M."/>
            <person name="Ng V."/>
            <person name="Cullen D."/>
            <person name="Martin F."/>
            <person name="Rosso M.-N."/>
            <person name="Henrissat B."/>
            <person name="Hibbett D."/>
            <person name="Martinez A.T."/>
            <person name="Grigoriev I.V."/>
        </authorList>
    </citation>
    <scope>NUCLEOTIDE SEQUENCE</scope>
    <source>
        <strain evidence="1">CIRM-BRFM 674</strain>
    </source>
</reference>
<protein>
    <submittedName>
        <fullName evidence="1">Uncharacterized protein</fullName>
    </submittedName>
</protein>
<dbReference type="AlphaFoldDB" id="A0A9P5YNI4"/>
<dbReference type="OrthoDB" id="2750929at2759"/>
<proteinExistence type="predicted"/>
<gene>
    <name evidence="1" type="ORF">BDN70DRAFT_900084</name>
</gene>
<sequence length="340" mass="38055">MMLALAHAGRRPLIALTGATGTKSTTSRANPVLRLLTRHVTVSACARTAAARPAAPYKNRNPTPLITLNPKSLLSSQQPVIDFSHTISRTVGDVEFVYETTANGRRERFPAGTRGFLYYHTGSTDLAGEVRLRICDNANSFAKGHDLLVRGVRPWFIDLLRLVRWPSYKLLVDILIKDGLVTHHTVDSVRKIPSVSRGPKHTIFTLSDPFYIDLQSNHHKLNVCTEDYFATYELRELFNIRKKGRDVVLPFAGIAKVRFEVSNFPGHASPGPTLVLKILEVHNLQELVEQDHVQKPVAGAYHHRKYHGVLRMWKLPFDSFANAKDAFGPLLDLPGVVYAK</sequence>
<keyword evidence="2" id="KW-1185">Reference proteome</keyword>